<proteinExistence type="predicted"/>
<name>Q657H0_ORYSJ</name>
<evidence type="ECO:0000313" key="1">
    <source>
        <dbReference type="EMBL" id="BAD45050.1"/>
    </source>
</evidence>
<reference evidence="1" key="1">
    <citation type="journal article" date="2002" name="Nature">
        <title>The genome sequence and structure of rice chromosome 1.</title>
        <authorList>
            <person name="Sasaki T."/>
            <person name="Matsumoto T."/>
            <person name="Yamamoto K."/>
            <person name="Sakata K."/>
            <person name="Baba T."/>
            <person name="Katayose Y."/>
            <person name="Wu J."/>
            <person name="Niimura Y."/>
            <person name="Cheng Z."/>
            <person name="Nagamura Y."/>
            <person name="Antonio B.A."/>
            <person name="Kanamori H."/>
            <person name="Hosokawa S."/>
            <person name="Masukawa M."/>
            <person name="Arikawa K."/>
            <person name="Chiden Y."/>
            <person name="Hayashi M."/>
            <person name="Okamoto M."/>
            <person name="Ando T."/>
            <person name="Aoki H."/>
            <person name="Arita K."/>
            <person name="Hamada M."/>
            <person name="Harada C."/>
            <person name="Hijishita S."/>
            <person name="Honda M."/>
            <person name="Ichikawa Y."/>
            <person name="Idonuma A."/>
            <person name="Iijima M."/>
            <person name="Ikeda M."/>
            <person name="Ikeno M."/>
            <person name="Itoh S."/>
            <person name="Itoh T."/>
            <person name="Itoh Y."/>
            <person name="Itoh Y."/>
            <person name="Iwabuchi A."/>
            <person name="Kamiya K."/>
            <person name="Karasawa W."/>
            <person name="Katagiri S."/>
            <person name="Kikuta A."/>
            <person name="Kobayashi N."/>
            <person name="Kono I."/>
            <person name="Machita K."/>
            <person name="Maehara T."/>
            <person name="Mizuno H."/>
            <person name="Mizubayashi T."/>
            <person name="Mukai Y."/>
            <person name="Nagasaki H."/>
            <person name="Nakashima M."/>
            <person name="Nakama Y."/>
            <person name="Nakamichi Y."/>
            <person name="Nakamura M."/>
            <person name="Namiki N."/>
            <person name="Negishi M."/>
            <person name="Ohta I."/>
            <person name="Ono N."/>
            <person name="Saji S."/>
            <person name="Sakai K."/>
            <person name="Shibata M."/>
            <person name="Shimokawa T."/>
            <person name="Shomura A."/>
            <person name="Song J."/>
            <person name="Takazaki Y."/>
            <person name="Terasawa K."/>
            <person name="Tsuji K."/>
            <person name="Waki K."/>
            <person name="Yamagata H."/>
            <person name="Yamane H."/>
            <person name="Yoshiki S."/>
            <person name="Yoshihara R."/>
            <person name="Yukawa K."/>
            <person name="Zhong H."/>
            <person name="Iwama H."/>
            <person name="Endo T."/>
            <person name="Ito H."/>
            <person name="Hahn J.H."/>
            <person name="Kim H.I."/>
            <person name="Eun M.Y."/>
            <person name="Yano M."/>
            <person name="Jiang J."/>
            <person name="Gojobori T."/>
        </authorList>
    </citation>
    <scope>NUCLEOTIDE SEQUENCE [LARGE SCALE GENOMIC DNA]</scope>
</reference>
<dbReference type="AlphaFoldDB" id="Q657H0"/>
<gene>
    <name evidence="1" type="primary">OSJNBa0011P19.18</name>
</gene>
<dbReference type="Proteomes" id="UP000817658">
    <property type="component" value="Chromosome 1"/>
</dbReference>
<protein>
    <submittedName>
        <fullName evidence="1">Uncharacterized protein</fullName>
    </submittedName>
</protein>
<accession>Q657H0</accession>
<organism evidence="1">
    <name type="scientific">Oryza sativa subsp. japonica</name>
    <name type="common">Rice</name>
    <dbReference type="NCBI Taxonomy" id="39947"/>
    <lineage>
        <taxon>Eukaryota</taxon>
        <taxon>Viridiplantae</taxon>
        <taxon>Streptophyta</taxon>
        <taxon>Embryophyta</taxon>
        <taxon>Tracheophyta</taxon>
        <taxon>Spermatophyta</taxon>
        <taxon>Magnoliopsida</taxon>
        <taxon>Liliopsida</taxon>
        <taxon>Poales</taxon>
        <taxon>Poaceae</taxon>
        <taxon>BOP clade</taxon>
        <taxon>Oryzoideae</taxon>
        <taxon>Oryzeae</taxon>
        <taxon>Oryzinae</taxon>
        <taxon>Oryza</taxon>
        <taxon>Oryza sativa</taxon>
    </lineage>
</organism>
<dbReference type="EMBL" id="AP003211">
    <property type="protein sequence ID" value="BAD45050.1"/>
    <property type="molecule type" value="Genomic_DNA"/>
</dbReference>
<sequence>MCVVSFHHCYHRRALACTEAKLTVVKKPIIATPGRGASASHRLLLTFAVEIDSRALLVPIREALLSSALSRFGSARATIPPFLKQKRAKRFLLQGESVSFPFGGR</sequence>